<dbReference type="Gene3D" id="3.40.190.10">
    <property type="entry name" value="Periplasmic binding protein-like II"/>
    <property type="match status" value="2"/>
</dbReference>
<evidence type="ECO:0000313" key="2">
    <source>
        <dbReference type="EMBL" id="WED63191.1"/>
    </source>
</evidence>
<keyword evidence="3" id="KW-1185">Reference proteome</keyword>
<dbReference type="Proteomes" id="UP001218638">
    <property type="component" value="Chromosome"/>
</dbReference>
<feature type="chain" id="PRO_5041930020" description="PBP domain-containing protein" evidence="1">
    <location>
        <begin position="26"/>
        <end position="300"/>
    </location>
</feature>
<organism evidence="2 3">
    <name type="scientific">Synoicihabitans lomoniglobus</name>
    <dbReference type="NCBI Taxonomy" id="2909285"/>
    <lineage>
        <taxon>Bacteria</taxon>
        <taxon>Pseudomonadati</taxon>
        <taxon>Verrucomicrobiota</taxon>
        <taxon>Opitutia</taxon>
        <taxon>Opitutales</taxon>
        <taxon>Opitutaceae</taxon>
        <taxon>Synoicihabitans</taxon>
    </lineage>
</organism>
<dbReference type="AlphaFoldDB" id="A0AAE9ZTU7"/>
<dbReference type="PANTHER" id="PTHR30570:SF1">
    <property type="entry name" value="PHOSPHATE-BINDING PROTEIN PSTS"/>
    <property type="match status" value="1"/>
</dbReference>
<reference evidence="2" key="1">
    <citation type="submission" date="2023-03" db="EMBL/GenBank/DDBJ databases">
        <title>Lomoglobus Profundus gen. nov., sp. nov., a novel member of the phylum Verrucomicrobia, isolated from deep-marine sediment of South China Sea.</title>
        <authorList>
            <person name="Ahmad T."/>
            <person name="Ishaq S.E."/>
            <person name="Wang F."/>
        </authorList>
    </citation>
    <scope>NUCLEOTIDE SEQUENCE</scope>
    <source>
        <strain evidence="2">LMO-M01</strain>
    </source>
</reference>
<proteinExistence type="predicted"/>
<evidence type="ECO:0008006" key="4">
    <source>
        <dbReference type="Google" id="ProtNLM"/>
    </source>
</evidence>
<accession>A0AAE9ZTU7</accession>
<evidence type="ECO:0000256" key="1">
    <source>
        <dbReference type="SAM" id="SignalP"/>
    </source>
</evidence>
<dbReference type="PANTHER" id="PTHR30570">
    <property type="entry name" value="PERIPLASMIC PHOSPHATE BINDING COMPONENT OF PHOSPHATE ABC TRANSPORTER"/>
    <property type="match status" value="1"/>
</dbReference>
<name>A0AAE9ZTU7_9BACT</name>
<evidence type="ECO:0000313" key="3">
    <source>
        <dbReference type="Proteomes" id="UP001218638"/>
    </source>
</evidence>
<dbReference type="KEGG" id="slom:PXH66_12715"/>
<gene>
    <name evidence="2" type="ORF">PXH66_12715</name>
</gene>
<dbReference type="SUPFAM" id="SSF53850">
    <property type="entry name" value="Periplasmic binding protein-like II"/>
    <property type="match status" value="1"/>
</dbReference>
<dbReference type="RefSeq" id="WP_330928543.1">
    <property type="nucleotide sequence ID" value="NZ_CP119075.1"/>
</dbReference>
<feature type="signal peptide" evidence="1">
    <location>
        <begin position="1"/>
        <end position="25"/>
    </location>
</feature>
<keyword evidence="1" id="KW-0732">Signal</keyword>
<dbReference type="InterPro" id="IPR050811">
    <property type="entry name" value="Phosphate_ABC_transporter"/>
</dbReference>
<dbReference type="EMBL" id="CP119075">
    <property type="protein sequence ID" value="WED63191.1"/>
    <property type="molecule type" value="Genomic_DNA"/>
</dbReference>
<protein>
    <recommendedName>
        <fullName evidence="4">PBP domain-containing protein</fullName>
    </recommendedName>
</protein>
<sequence length="300" mass="31798">MKICRNLRVRTLRGLRGVGATMAVAALGAETMHWGGSDLLGPSVVTAIESRATADALTVRVDFAGSRPGRDMLLAGNLDIAVLVDDPGADPLPEAYVAVPAGYATAVVVAPRSLKVEQIDFTMIAQLLGTGGHAATMRWGDLGDAGPAAAVPIVPVVTTSADGFAQTLIEHFVLHDQPVRAEVRRFDRTAGALAAVRADDGGLAFVPWLGPGQEEFKALLVAPEPGEVAFGPSPENLHAGDYPLRVALRLVFLRERAPTLLPWLRHWYGDEISAALEASGLVPLPRSARNQQVFDLEVIE</sequence>